<dbReference type="EMBL" id="BONZ01000030">
    <property type="protein sequence ID" value="GIH14978.1"/>
    <property type="molecule type" value="Genomic_DNA"/>
</dbReference>
<accession>A0A8J3QSS0</accession>
<evidence type="ECO:0008006" key="3">
    <source>
        <dbReference type="Google" id="ProtNLM"/>
    </source>
</evidence>
<dbReference type="InterPro" id="IPR008775">
    <property type="entry name" value="Phytyl_CoA_dOase-like"/>
</dbReference>
<organism evidence="1 2">
    <name type="scientific">Rugosimonospora africana</name>
    <dbReference type="NCBI Taxonomy" id="556532"/>
    <lineage>
        <taxon>Bacteria</taxon>
        <taxon>Bacillati</taxon>
        <taxon>Actinomycetota</taxon>
        <taxon>Actinomycetes</taxon>
        <taxon>Micromonosporales</taxon>
        <taxon>Micromonosporaceae</taxon>
        <taxon>Rugosimonospora</taxon>
    </lineage>
</organism>
<evidence type="ECO:0000313" key="1">
    <source>
        <dbReference type="EMBL" id="GIH14978.1"/>
    </source>
</evidence>
<keyword evidence="2" id="KW-1185">Reference proteome</keyword>
<dbReference type="AlphaFoldDB" id="A0A8J3QSS0"/>
<dbReference type="PANTHER" id="PTHR20883:SF46">
    <property type="entry name" value="PHYTANOYL-COA HYDROXYLASE"/>
    <property type="match status" value="1"/>
</dbReference>
<dbReference type="PANTHER" id="PTHR20883">
    <property type="entry name" value="PHYTANOYL-COA DIOXYGENASE DOMAIN CONTAINING 1"/>
    <property type="match status" value="1"/>
</dbReference>
<evidence type="ECO:0000313" key="2">
    <source>
        <dbReference type="Proteomes" id="UP000642748"/>
    </source>
</evidence>
<dbReference type="Pfam" id="PF05721">
    <property type="entry name" value="PhyH"/>
    <property type="match status" value="1"/>
</dbReference>
<sequence length="253" mass="28576">MVLVTDEMREQYRDEGYFVLERVLTDEQLELLRGGARYSIDKLDAAFDEAGVDRIGINARGKRYFSTMIYKDRPELREFLFGDTMAEICRATLGADAYLFWEQYVIKAADPDTSFAWHQDSGYVHEDHEPYLTCWIALDEVTEENGAVYLLPYSRSGIRSYVKHIPDPVRNDRVAYFGSDPGIPMTAPAGSIVVFSSVVLHRSGPNLTDRLRRVYLAQYSGEIIMTKDGSEPSGSFERFLVDGRVAPELAGGS</sequence>
<dbReference type="Gene3D" id="2.60.120.620">
    <property type="entry name" value="q2cbj1_9rhob like domain"/>
    <property type="match status" value="1"/>
</dbReference>
<dbReference type="GO" id="GO:0016706">
    <property type="term" value="F:2-oxoglutarate-dependent dioxygenase activity"/>
    <property type="evidence" value="ECO:0007669"/>
    <property type="project" value="UniProtKB-ARBA"/>
</dbReference>
<proteinExistence type="predicted"/>
<dbReference type="SUPFAM" id="SSF51197">
    <property type="entry name" value="Clavaminate synthase-like"/>
    <property type="match status" value="1"/>
</dbReference>
<dbReference type="Proteomes" id="UP000642748">
    <property type="component" value="Unassembled WGS sequence"/>
</dbReference>
<protein>
    <recommendedName>
        <fullName evidence="3">Phytanoyl-CoA dioxygenase family protein</fullName>
    </recommendedName>
</protein>
<dbReference type="RefSeq" id="WP_203918621.1">
    <property type="nucleotide sequence ID" value="NZ_BONZ01000030.1"/>
</dbReference>
<dbReference type="GO" id="GO:0005506">
    <property type="term" value="F:iron ion binding"/>
    <property type="evidence" value="ECO:0007669"/>
    <property type="project" value="UniProtKB-ARBA"/>
</dbReference>
<name>A0A8J3QSS0_9ACTN</name>
<comment type="caution">
    <text evidence="1">The sequence shown here is derived from an EMBL/GenBank/DDBJ whole genome shotgun (WGS) entry which is preliminary data.</text>
</comment>
<reference evidence="1" key="1">
    <citation type="submission" date="2021-01" db="EMBL/GenBank/DDBJ databases">
        <title>Whole genome shotgun sequence of Rugosimonospora africana NBRC 104875.</title>
        <authorList>
            <person name="Komaki H."/>
            <person name="Tamura T."/>
        </authorList>
    </citation>
    <scope>NUCLEOTIDE SEQUENCE</scope>
    <source>
        <strain evidence="1">NBRC 104875</strain>
    </source>
</reference>
<gene>
    <name evidence="1" type="ORF">Raf01_31500</name>
</gene>